<dbReference type="GO" id="GO:0005634">
    <property type="term" value="C:nucleus"/>
    <property type="evidence" value="ECO:0007669"/>
    <property type="project" value="UniProtKB-SubCell"/>
</dbReference>
<dbReference type="PANTHER" id="PTHR46179">
    <property type="entry name" value="ZINC FINGER PROTEIN"/>
    <property type="match status" value="1"/>
</dbReference>
<feature type="compositionally biased region" description="Basic and acidic residues" evidence="10">
    <location>
        <begin position="222"/>
        <end position="231"/>
    </location>
</feature>
<dbReference type="InterPro" id="IPR036236">
    <property type="entry name" value="Znf_C2H2_sf"/>
</dbReference>
<dbReference type="EMBL" id="SDOV01000001">
    <property type="protein sequence ID" value="KAH7646062.1"/>
    <property type="molecule type" value="Genomic_DNA"/>
</dbReference>
<evidence type="ECO:0000259" key="11">
    <source>
        <dbReference type="PROSITE" id="PS50157"/>
    </source>
</evidence>
<evidence type="ECO:0000256" key="2">
    <source>
        <dbReference type="ARBA" id="ARBA00022723"/>
    </source>
</evidence>
<feature type="region of interest" description="Disordered" evidence="10">
    <location>
        <begin position="222"/>
        <end position="252"/>
    </location>
</feature>
<feature type="domain" description="C2H2-type" evidence="11">
    <location>
        <begin position="291"/>
        <end position="318"/>
    </location>
</feature>
<dbReference type="FunFam" id="3.30.160.60:FF:000100">
    <property type="entry name" value="Zinc finger 45-like"/>
    <property type="match status" value="1"/>
</dbReference>
<comment type="caution">
    <text evidence="12">The sequence shown here is derived from an EMBL/GenBank/DDBJ whole genome shotgun (WGS) entry which is preliminary data.</text>
</comment>
<keyword evidence="8" id="KW-0539">Nucleus</keyword>
<evidence type="ECO:0000256" key="3">
    <source>
        <dbReference type="ARBA" id="ARBA00022737"/>
    </source>
</evidence>
<dbReference type="PANTHER" id="PTHR46179:SF13">
    <property type="entry name" value="C2H2-TYPE DOMAIN-CONTAINING PROTEIN"/>
    <property type="match status" value="1"/>
</dbReference>
<dbReference type="Gene3D" id="3.30.160.60">
    <property type="entry name" value="Classic Zinc Finger"/>
    <property type="match status" value="4"/>
</dbReference>
<evidence type="ECO:0000256" key="8">
    <source>
        <dbReference type="ARBA" id="ARBA00023242"/>
    </source>
</evidence>
<sequence length="444" mass="52798">MKPTKTNANLSMKLNKKQDDVDIGKTVPFNSDLNSCDDDQFLRSMELFDIIKLKIDQLNKQIILQRQCINSIKTFESFLKVQLEDKMMNNDKSQKNIKTKLIQIKKHYEKFVKTFHLSRKRYRRIEIRERPSSEIYNYLCKLFDSIKDRMSFRQSSDPIESFCMLLNPVHINPDAHIVLSNGNEIQDDDHSKRSFVSPRELRSRTCRRRELDVKNLKNDKELFNKTKDQHGKKGKVKKQVNSNLKSNDKKKTNVKKSNKIYYCDFSDCDYQTKSKFAMDIHGQKHSDERPFECETCHKSFKNIYRLKIHQLVHQNQRFHCPFEGCNAVYSWSDSLKKHILVHNNQAPVHQCDWPGCDYQSYRLDLLRKHRTRHTGERTFHCKWPDCGKAFKTRSVLFDHVSIHRNERKHACTWFGCNYRCNLPGNLRKHIAIHEKKLAKNVNNE</sequence>
<evidence type="ECO:0000256" key="10">
    <source>
        <dbReference type="SAM" id="MobiDB-lite"/>
    </source>
</evidence>
<dbReference type="PROSITE" id="PS00028">
    <property type="entry name" value="ZINC_FINGER_C2H2_1"/>
    <property type="match status" value="4"/>
</dbReference>
<dbReference type="GO" id="GO:0008270">
    <property type="term" value="F:zinc ion binding"/>
    <property type="evidence" value="ECO:0007669"/>
    <property type="project" value="UniProtKB-KW"/>
</dbReference>
<dbReference type="AlphaFoldDB" id="A0A9D4P8U1"/>
<proteinExistence type="predicted"/>
<evidence type="ECO:0000256" key="1">
    <source>
        <dbReference type="ARBA" id="ARBA00004123"/>
    </source>
</evidence>
<feature type="domain" description="C2H2-type" evidence="11">
    <location>
        <begin position="379"/>
        <end position="408"/>
    </location>
</feature>
<dbReference type="InterPro" id="IPR013087">
    <property type="entry name" value="Znf_C2H2_type"/>
</dbReference>
<dbReference type="Pfam" id="PF00096">
    <property type="entry name" value="zf-C2H2"/>
    <property type="match status" value="2"/>
</dbReference>
<evidence type="ECO:0000313" key="12">
    <source>
        <dbReference type="EMBL" id="KAH7646062.1"/>
    </source>
</evidence>
<reference evidence="12" key="2">
    <citation type="journal article" date="2021" name="World Allergy Organ. J.">
        <title>Chromosome-level assembly of Dermatophagoides farinae genome and transcriptome reveals two novel allergens Der f 37 and Der f 39.</title>
        <authorList>
            <person name="Chen J."/>
            <person name="Cai Z."/>
            <person name="Fan D."/>
            <person name="Hu J."/>
            <person name="Hou Y."/>
            <person name="He Y."/>
            <person name="Zhang Z."/>
            <person name="Zhao Z."/>
            <person name="Gao P."/>
            <person name="Hu W."/>
            <person name="Sun J."/>
            <person name="Li J."/>
            <person name="Ji K."/>
        </authorList>
    </citation>
    <scope>NUCLEOTIDE SEQUENCE</scope>
    <source>
        <strain evidence="12">JKM2019</strain>
    </source>
</reference>
<evidence type="ECO:0000256" key="5">
    <source>
        <dbReference type="ARBA" id="ARBA00022833"/>
    </source>
</evidence>
<feature type="domain" description="C2H2-type" evidence="11">
    <location>
        <begin position="318"/>
        <end position="347"/>
    </location>
</feature>
<evidence type="ECO:0000256" key="7">
    <source>
        <dbReference type="ARBA" id="ARBA00023163"/>
    </source>
</evidence>
<gene>
    <name evidence="12" type="ORF">HUG17_1600</name>
</gene>
<reference evidence="12" key="1">
    <citation type="submission" date="2020-06" db="EMBL/GenBank/DDBJ databases">
        <authorList>
            <person name="Ji K."/>
            <person name="Li J."/>
        </authorList>
    </citation>
    <scope>NUCLEOTIDE SEQUENCE</scope>
    <source>
        <strain evidence="12">JKM2019</strain>
        <tissue evidence="12">Whole body</tissue>
    </source>
</reference>
<comment type="subcellular location">
    <subcellularLocation>
        <location evidence="1">Nucleus</location>
    </subcellularLocation>
</comment>
<dbReference type="PROSITE" id="PS50157">
    <property type="entry name" value="ZINC_FINGER_C2H2_2"/>
    <property type="match status" value="5"/>
</dbReference>
<dbReference type="GO" id="GO:0006357">
    <property type="term" value="P:regulation of transcription by RNA polymerase II"/>
    <property type="evidence" value="ECO:0007669"/>
    <property type="project" value="TreeGrafter"/>
</dbReference>
<evidence type="ECO:0000256" key="6">
    <source>
        <dbReference type="ARBA" id="ARBA00023015"/>
    </source>
</evidence>
<keyword evidence="5" id="KW-0862">Zinc</keyword>
<protein>
    <submittedName>
        <fullName evidence="12">Zxd family zinc finger protein</fullName>
    </submittedName>
</protein>
<keyword evidence="7" id="KW-0804">Transcription</keyword>
<name>A0A9D4P8U1_DERFA</name>
<dbReference type="SMART" id="SM00355">
    <property type="entry name" value="ZnF_C2H2"/>
    <property type="match status" value="6"/>
</dbReference>
<evidence type="ECO:0000256" key="9">
    <source>
        <dbReference type="PROSITE-ProRule" id="PRU00042"/>
    </source>
</evidence>
<feature type="domain" description="C2H2-type" evidence="11">
    <location>
        <begin position="349"/>
        <end position="378"/>
    </location>
</feature>
<keyword evidence="4 9" id="KW-0863">Zinc-finger</keyword>
<keyword evidence="6" id="KW-0805">Transcription regulation</keyword>
<organism evidence="12">
    <name type="scientific">Dermatophagoides farinae</name>
    <name type="common">American house dust mite</name>
    <dbReference type="NCBI Taxonomy" id="6954"/>
    <lineage>
        <taxon>Eukaryota</taxon>
        <taxon>Metazoa</taxon>
        <taxon>Ecdysozoa</taxon>
        <taxon>Arthropoda</taxon>
        <taxon>Chelicerata</taxon>
        <taxon>Arachnida</taxon>
        <taxon>Acari</taxon>
        <taxon>Acariformes</taxon>
        <taxon>Sarcoptiformes</taxon>
        <taxon>Astigmata</taxon>
        <taxon>Psoroptidia</taxon>
        <taxon>Analgoidea</taxon>
        <taxon>Pyroglyphidae</taxon>
        <taxon>Dermatophagoidinae</taxon>
        <taxon>Dermatophagoides</taxon>
    </lineage>
</organism>
<keyword evidence="3" id="KW-0677">Repeat</keyword>
<dbReference type="Proteomes" id="UP000828236">
    <property type="component" value="Unassembled WGS sequence"/>
</dbReference>
<feature type="domain" description="C2H2-type" evidence="11">
    <location>
        <begin position="261"/>
        <end position="290"/>
    </location>
</feature>
<evidence type="ECO:0000256" key="4">
    <source>
        <dbReference type="ARBA" id="ARBA00022771"/>
    </source>
</evidence>
<accession>A0A9D4P8U1</accession>
<keyword evidence="2" id="KW-0479">Metal-binding</keyword>
<dbReference type="SUPFAM" id="SSF57667">
    <property type="entry name" value="beta-beta-alpha zinc fingers"/>
    <property type="match status" value="3"/>
</dbReference>
<dbReference type="InterPro" id="IPR051061">
    <property type="entry name" value="Zinc_finger_trans_reg"/>
</dbReference>